<feature type="transmembrane region" description="Helical" evidence="7">
    <location>
        <begin position="275"/>
        <end position="296"/>
    </location>
</feature>
<feature type="transmembrane region" description="Helical" evidence="7">
    <location>
        <begin position="118"/>
        <end position="139"/>
    </location>
</feature>
<protein>
    <submittedName>
        <fullName evidence="9">MFS transporter</fullName>
    </submittedName>
</protein>
<comment type="subcellular location">
    <subcellularLocation>
        <location evidence="1">Cell membrane</location>
        <topology evidence="1">Multi-pass membrane protein</topology>
    </subcellularLocation>
</comment>
<dbReference type="PANTHER" id="PTHR42718">
    <property type="entry name" value="MAJOR FACILITATOR SUPERFAMILY MULTIDRUG TRANSPORTER MFSC"/>
    <property type="match status" value="1"/>
</dbReference>
<dbReference type="Gene3D" id="1.20.1250.20">
    <property type="entry name" value="MFS general substrate transporter like domains"/>
    <property type="match status" value="1"/>
</dbReference>
<keyword evidence="3" id="KW-1003">Cell membrane</keyword>
<feature type="domain" description="Major facilitator superfamily (MFS) profile" evidence="8">
    <location>
        <begin position="27"/>
        <end position="503"/>
    </location>
</feature>
<keyword evidence="4 7" id="KW-0812">Transmembrane</keyword>
<dbReference type="InterPro" id="IPR036259">
    <property type="entry name" value="MFS_trans_sf"/>
</dbReference>
<evidence type="ECO:0000256" key="6">
    <source>
        <dbReference type="ARBA" id="ARBA00023136"/>
    </source>
</evidence>
<keyword evidence="10" id="KW-1185">Reference proteome</keyword>
<evidence type="ECO:0000256" key="4">
    <source>
        <dbReference type="ARBA" id="ARBA00022692"/>
    </source>
</evidence>
<evidence type="ECO:0000256" key="3">
    <source>
        <dbReference type="ARBA" id="ARBA00022475"/>
    </source>
</evidence>
<evidence type="ECO:0000256" key="7">
    <source>
        <dbReference type="SAM" id="Phobius"/>
    </source>
</evidence>
<keyword evidence="6 7" id="KW-0472">Membrane</keyword>
<dbReference type="PROSITE" id="PS50850">
    <property type="entry name" value="MFS"/>
    <property type="match status" value="1"/>
</dbReference>
<sequence length="510" mass="53334">MMKPPCDEAVMLASPCAAPAPANGGWIIAATILGSSMVFVDGTVVNVALPALQSAMAATIAEVQWVVEAYALFLAALLLTGGSLGDLYGRRRLFAIGVVVFSLASMWCGFAPDIRQLILARGLQGVGGALLVPGSLALISANFSEERRGRAIGTWSGFTSITAAIGPVLGGWFIEHGSWRWVFFINIPLGLAVLGLTLWKVPESRTGQRGARPDWLGGLLAALGFGGIVFALIQAEPWAAVLGALALIALSYWEARSASPMLPFELFRSRNFAGANLLTLLLYAALGGVLIFFPMNLIQVQGYSPTEAGAALLPFILLMFLLSRWSGGLVARYGAKKPLVIGPLVAAVGFALFAIPGVGGSYWTTFFPAVVVLGLGMAASVAPLTTTVMNSVDQARAGVASGINNAVSRIAALLAVALFGMLLNAVFQTTLTQKLDRLALAPALQAKIESQRTKLAAIESDDIPTQQAVKESFVSGYRTVLWLAVALAAASSLSAAAFLSSERRSPGPSQ</sequence>
<dbReference type="PANTHER" id="PTHR42718:SF42">
    <property type="entry name" value="EXPORT PROTEIN"/>
    <property type="match status" value="1"/>
</dbReference>
<dbReference type="InterPro" id="IPR004638">
    <property type="entry name" value="EmrB-like"/>
</dbReference>
<feature type="transmembrane region" description="Helical" evidence="7">
    <location>
        <begin position="339"/>
        <end position="359"/>
    </location>
</feature>
<evidence type="ECO:0000256" key="5">
    <source>
        <dbReference type="ARBA" id="ARBA00022989"/>
    </source>
</evidence>
<dbReference type="SUPFAM" id="SSF103473">
    <property type="entry name" value="MFS general substrate transporter"/>
    <property type="match status" value="1"/>
</dbReference>
<dbReference type="Pfam" id="PF07690">
    <property type="entry name" value="MFS_1"/>
    <property type="match status" value="1"/>
</dbReference>
<gene>
    <name evidence="9" type="ORF">IRI77_26925</name>
</gene>
<evidence type="ECO:0000313" key="10">
    <source>
        <dbReference type="Proteomes" id="UP000593892"/>
    </source>
</evidence>
<feature type="transmembrane region" description="Helical" evidence="7">
    <location>
        <begin position="308"/>
        <end position="327"/>
    </location>
</feature>
<feature type="transmembrane region" description="Helical" evidence="7">
    <location>
        <begin position="480"/>
        <end position="499"/>
    </location>
</feature>
<dbReference type="CDD" id="cd17321">
    <property type="entry name" value="MFS_MMR_MDR_like"/>
    <property type="match status" value="1"/>
</dbReference>
<name>A0A7S7NMM6_PALFE</name>
<dbReference type="GO" id="GO:0005886">
    <property type="term" value="C:plasma membrane"/>
    <property type="evidence" value="ECO:0007669"/>
    <property type="project" value="UniProtKB-SubCell"/>
</dbReference>
<evidence type="ECO:0000259" key="8">
    <source>
        <dbReference type="PROSITE" id="PS50850"/>
    </source>
</evidence>
<feature type="transmembrane region" description="Helical" evidence="7">
    <location>
        <begin position="238"/>
        <end position="255"/>
    </location>
</feature>
<dbReference type="KEGG" id="pfer:IRI77_26925"/>
<reference evidence="9 10" key="1">
    <citation type="submission" date="2020-10" db="EMBL/GenBank/DDBJ databases">
        <title>Complete genome sequence of Paludibaculum fermentans P105T, a facultatively anaerobic acidobacterium capable of dissimilatory Fe(III) reduction.</title>
        <authorList>
            <person name="Dedysh S.N."/>
            <person name="Beletsky A.V."/>
            <person name="Kulichevskaya I.S."/>
            <person name="Mardanov A.V."/>
            <person name="Ravin N.V."/>
        </authorList>
    </citation>
    <scope>NUCLEOTIDE SEQUENCE [LARGE SCALE GENOMIC DNA]</scope>
    <source>
        <strain evidence="9 10">P105</strain>
    </source>
</reference>
<feature type="transmembrane region" description="Helical" evidence="7">
    <location>
        <begin position="151"/>
        <end position="174"/>
    </location>
</feature>
<dbReference type="InterPro" id="IPR020846">
    <property type="entry name" value="MFS_dom"/>
</dbReference>
<feature type="transmembrane region" description="Helical" evidence="7">
    <location>
        <begin position="93"/>
        <end position="112"/>
    </location>
</feature>
<feature type="transmembrane region" description="Helical" evidence="7">
    <location>
        <begin position="406"/>
        <end position="427"/>
    </location>
</feature>
<feature type="transmembrane region" description="Helical" evidence="7">
    <location>
        <begin position="63"/>
        <end position="81"/>
    </location>
</feature>
<evidence type="ECO:0000256" key="1">
    <source>
        <dbReference type="ARBA" id="ARBA00004651"/>
    </source>
</evidence>
<feature type="transmembrane region" description="Helical" evidence="7">
    <location>
        <begin position="365"/>
        <end position="385"/>
    </location>
</feature>
<dbReference type="NCBIfam" id="TIGR00711">
    <property type="entry name" value="efflux_EmrB"/>
    <property type="match status" value="1"/>
</dbReference>
<evidence type="ECO:0000256" key="2">
    <source>
        <dbReference type="ARBA" id="ARBA00022448"/>
    </source>
</evidence>
<dbReference type="Gene3D" id="1.20.1720.10">
    <property type="entry name" value="Multidrug resistance protein D"/>
    <property type="match status" value="1"/>
</dbReference>
<dbReference type="EMBL" id="CP063849">
    <property type="protein sequence ID" value="QOY86413.1"/>
    <property type="molecule type" value="Genomic_DNA"/>
</dbReference>
<evidence type="ECO:0000313" key="9">
    <source>
        <dbReference type="EMBL" id="QOY86413.1"/>
    </source>
</evidence>
<feature type="transmembrane region" description="Helical" evidence="7">
    <location>
        <begin position="213"/>
        <end position="232"/>
    </location>
</feature>
<dbReference type="RefSeq" id="WP_194448082.1">
    <property type="nucleotide sequence ID" value="NZ_CP063849.1"/>
</dbReference>
<feature type="transmembrane region" description="Helical" evidence="7">
    <location>
        <begin position="180"/>
        <end position="201"/>
    </location>
</feature>
<accession>A0A7S7NMM6</accession>
<keyword evidence="5 7" id="KW-1133">Transmembrane helix</keyword>
<proteinExistence type="predicted"/>
<dbReference type="InterPro" id="IPR011701">
    <property type="entry name" value="MFS"/>
</dbReference>
<dbReference type="Proteomes" id="UP000593892">
    <property type="component" value="Chromosome"/>
</dbReference>
<dbReference type="GO" id="GO:0022857">
    <property type="term" value="F:transmembrane transporter activity"/>
    <property type="evidence" value="ECO:0007669"/>
    <property type="project" value="InterPro"/>
</dbReference>
<dbReference type="AlphaFoldDB" id="A0A7S7NMM6"/>
<keyword evidence="2" id="KW-0813">Transport</keyword>
<organism evidence="9 10">
    <name type="scientific">Paludibaculum fermentans</name>
    <dbReference type="NCBI Taxonomy" id="1473598"/>
    <lineage>
        <taxon>Bacteria</taxon>
        <taxon>Pseudomonadati</taxon>
        <taxon>Acidobacteriota</taxon>
        <taxon>Terriglobia</taxon>
        <taxon>Bryobacterales</taxon>
        <taxon>Bryobacteraceae</taxon>
        <taxon>Paludibaculum</taxon>
    </lineage>
</organism>